<dbReference type="KEGG" id="moj:D7D94_05175"/>
<dbReference type="AlphaFoldDB" id="A0A6I6DW85"/>
<evidence type="ECO:0000313" key="1">
    <source>
        <dbReference type="EMBL" id="QGU27123.1"/>
    </source>
</evidence>
<dbReference type="Proteomes" id="UP000422989">
    <property type="component" value="Chromosome"/>
</dbReference>
<evidence type="ECO:0008006" key="3">
    <source>
        <dbReference type="Google" id="ProtNLM"/>
    </source>
</evidence>
<dbReference type="InterPro" id="IPR014710">
    <property type="entry name" value="RmlC-like_jellyroll"/>
</dbReference>
<evidence type="ECO:0000313" key="2">
    <source>
        <dbReference type="Proteomes" id="UP000422989"/>
    </source>
</evidence>
<dbReference type="RefSeq" id="WP_156241615.1">
    <property type="nucleotide sequence ID" value="NZ_BAAAZL010000006.1"/>
</dbReference>
<name>A0A6I6DW85_9MICO</name>
<dbReference type="OrthoDB" id="9800082at2"/>
<keyword evidence="2" id="KW-1185">Reference proteome</keyword>
<proteinExistence type="predicted"/>
<organism evidence="1 2">
    <name type="scientific">Microbacterium oryzae</name>
    <dbReference type="NCBI Taxonomy" id="743009"/>
    <lineage>
        <taxon>Bacteria</taxon>
        <taxon>Bacillati</taxon>
        <taxon>Actinomycetota</taxon>
        <taxon>Actinomycetes</taxon>
        <taxon>Micrococcales</taxon>
        <taxon>Microbacteriaceae</taxon>
        <taxon>Microbacterium</taxon>
    </lineage>
</organism>
<dbReference type="PANTHER" id="PTHR37943:SF1">
    <property type="entry name" value="PROTEIN VES"/>
    <property type="match status" value="1"/>
</dbReference>
<accession>A0A6I6DW85</accession>
<sequence>MAHQHRAEPIIVRLSDVAPEPWANGLGITRVLVRRPAWRLSVADIAGRAPFSALPGLDRVLIPLSEEGLVLDIEGEVHRVARHAAISFRGEDRVVAEAEGRDARVLNVMVRRSAARIETEVGAMPPLEGAAAVAVLSGAAALASQPVSAPAVILPDGGAAACRPLSPATILAAIRISPRTDGTAPSSRAAAIRPPF</sequence>
<dbReference type="PANTHER" id="PTHR37943">
    <property type="entry name" value="PROTEIN VES"/>
    <property type="match status" value="1"/>
</dbReference>
<reference evidence="1 2" key="1">
    <citation type="submission" date="2018-09" db="EMBL/GenBank/DDBJ databases">
        <title>Whole genome sequencing of Microbacterium oryzae strain MB-10T.</title>
        <authorList>
            <person name="Das S.K."/>
        </authorList>
    </citation>
    <scope>NUCLEOTIDE SEQUENCE [LARGE SCALE GENOMIC DNA]</scope>
    <source>
        <strain evidence="1 2">MB-10</strain>
    </source>
</reference>
<dbReference type="Gene3D" id="2.60.120.10">
    <property type="entry name" value="Jelly Rolls"/>
    <property type="match status" value="1"/>
</dbReference>
<dbReference type="InterPro" id="IPR011051">
    <property type="entry name" value="RmlC_Cupin_sf"/>
</dbReference>
<gene>
    <name evidence="1" type="ORF">D7D94_05175</name>
</gene>
<dbReference type="Pfam" id="PF05962">
    <property type="entry name" value="HutD"/>
    <property type="match status" value="1"/>
</dbReference>
<protein>
    <recommendedName>
        <fullName evidence="3">HutD family protein</fullName>
    </recommendedName>
</protein>
<dbReference type="InterPro" id="IPR010282">
    <property type="entry name" value="Uncharacterised_HutD/Ves"/>
</dbReference>
<dbReference type="EMBL" id="CP032550">
    <property type="protein sequence ID" value="QGU27123.1"/>
    <property type="molecule type" value="Genomic_DNA"/>
</dbReference>
<dbReference type="SUPFAM" id="SSF51182">
    <property type="entry name" value="RmlC-like cupins"/>
    <property type="match status" value="1"/>
</dbReference>